<sequence>MKIMNFIGEIHKSLKEGGLSKALDSWDDLRSKNTLINLVYHLDSRFYGIYPLLEKFFQMDKDIESYGLQNASKFFLDNIGINIDREGKEETWIKSKKKGVLLFGSHEFTIEPFIIPSILQRSDVSVIVIKTAYHFGKNFKKNFIPIMPKRYAVDSPIRGLRDLFSPVNALYRSENLSEKDIIRLNQGSLKKAAHKLVNGEVVVIFPGAGSQITNKWGEGIGRIVKNVLSFENINLDNIILVPFLFYGLSVRDVFNCARERQRQRNEKGSFKKMGLMFGKELNLRGLVEKLGYSSEPVKIANFLKKKSLKEFETVLFK</sequence>
<accession>A0A1F8BBJ3</accession>
<reference evidence="1 2" key="1">
    <citation type="journal article" date="2016" name="Nat. Commun.">
        <title>Thousands of microbial genomes shed light on interconnected biogeochemical processes in an aquifer system.</title>
        <authorList>
            <person name="Anantharaman K."/>
            <person name="Brown C.T."/>
            <person name="Hug L.A."/>
            <person name="Sharon I."/>
            <person name="Castelle C.J."/>
            <person name="Probst A.J."/>
            <person name="Thomas B.C."/>
            <person name="Singh A."/>
            <person name="Wilkins M.J."/>
            <person name="Karaoz U."/>
            <person name="Brodie E.L."/>
            <person name="Williams K.H."/>
            <person name="Hubbard S.S."/>
            <person name="Banfield J.F."/>
        </authorList>
    </citation>
    <scope>NUCLEOTIDE SEQUENCE [LARGE SCALE GENOMIC DNA]</scope>
</reference>
<dbReference type="EMBL" id="MGHD01000003">
    <property type="protein sequence ID" value="OGM60745.1"/>
    <property type="molecule type" value="Genomic_DNA"/>
</dbReference>
<protein>
    <recommendedName>
        <fullName evidence="3">Phospholipid/glycerol acyltransferase domain-containing protein</fullName>
    </recommendedName>
</protein>
<evidence type="ECO:0000313" key="2">
    <source>
        <dbReference type="Proteomes" id="UP000176404"/>
    </source>
</evidence>
<organism evidence="1 2">
    <name type="scientific">Candidatus Woesebacteria bacterium RIFCSPLOWO2_01_FULL_39_10b</name>
    <dbReference type="NCBI Taxonomy" id="1802517"/>
    <lineage>
        <taxon>Bacteria</taxon>
        <taxon>Candidatus Woeseibacteriota</taxon>
    </lineage>
</organism>
<evidence type="ECO:0008006" key="3">
    <source>
        <dbReference type="Google" id="ProtNLM"/>
    </source>
</evidence>
<dbReference type="AlphaFoldDB" id="A0A1F8BBJ3"/>
<gene>
    <name evidence="1" type="ORF">A2892_01740</name>
</gene>
<dbReference type="Proteomes" id="UP000176404">
    <property type="component" value="Unassembled WGS sequence"/>
</dbReference>
<dbReference type="STRING" id="1802517.A2892_01740"/>
<name>A0A1F8BBJ3_9BACT</name>
<proteinExistence type="predicted"/>
<comment type="caution">
    <text evidence="1">The sequence shown here is derived from an EMBL/GenBank/DDBJ whole genome shotgun (WGS) entry which is preliminary data.</text>
</comment>
<evidence type="ECO:0000313" key="1">
    <source>
        <dbReference type="EMBL" id="OGM60745.1"/>
    </source>
</evidence>